<dbReference type="PANTHER" id="PTHR18964">
    <property type="entry name" value="ROK (REPRESSOR, ORF, KINASE) FAMILY"/>
    <property type="match status" value="1"/>
</dbReference>
<dbReference type="InterPro" id="IPR000600">
    <property type="entry name" value="ROK"/>
</dbReference>
<evidence type="ECO:0000313" key="5">
    <source>
        <dbReference type="Proteomes" id="UP001315967"/>
    </source>
</evidence>
<evidence type="ECO:0000256" key="2">
    <source>
        <dbReference type="ARBA" id="ARBA00006479"/>
    </source>
</evidence>
<keyword evidence="3" id="KW-0859">Xylose metabolism</keyword>
<protein>
    <submittedName>
        <fullName evidence="4">ROK family protein</fullName>
    </submittedName>
</protein>
<name>A0ABY5PAH5_9LACT</name>
<dbReference type="Pfam" id="PF00480">
    <property type="entry name" value="ROK"/>
    <property type="match status" value="1"/>
</dbReference>
<gene>
    <name evidence="4" type="ORF">NRE15_07230</name>
</gene>
<dbReference type="RefSeq" id="WP_313794917.1">
    <property type="nucleotide sequence ID" value="NZ_CP102453.1"/>
</dbReference>
<dbReference type="EMBL" id="CP102453">
    <property type="protein sequence ID" value="UUX35428.1"/>
    <property type="molecule type" value="Genomic_DNA"/>
</dbReference>
<comment type="function">
    <text evidence="1">Transcriptional repressor of xylose-utilizing enzymes.</text>
</comment>
<dbReference type="Gene3D" id="3.30.420.40">
    <property type="match status" value="2"/>
</dbReference>
<dbReference type="InterPro" id="IPR043129">
    <property type="entry name" value="ATPase_NBD"/>
</dbReference>
<dbReference type="PANTHER" id="PTHR18964:SF149">
    <property type="entry name" value="BIFUNCTIONAL UDP-N-ACETYLGLUCOSAMINE 2-EPIMERASE_N-ACETYLMANNOSAMINE KINASE"/>
    <property type="match status" value="1"/>
</dbReference>
<dbReference type="Proteomes" id="UP001315967">
    <property type="component" value="Chromosome"/>
</dbReference>
<dbReference type="SUPFAM" id="SSF46785">
    <property type="entry name" value="Winged helix' DNA-binding domain"/>
    <property type="match status" value="1"/>
</dbReference>
<evidence type="ECO:0000313" key="4">
    <source>
        <dbReference type="EMBL" id="UUX35428.1"/>
    </source>
</evidence>
<dbReference type="Gene3D" id="1.10.10.10">
    <property type="entry name" value="Winged helix-like DNA-binding domain superfamily/Winged helix DNA-binding domain"/>
    <property type="match status" value="1"/>
</dbReference>
<organism evidence="4 5">
    <name type="scientific">Fundicoccus culcitae</name>
    <dbReference type="NCBI Taxonomy" id="2969821"/>
    <lineage>
        <taxon>Bacteria</taxon>
        <taxon>Bacillati</taxon>
        <taxon>Bacillota</taxon>
        <taxon>Bacilli</taxon>
        <taxon>Lactobacillales</taxon>
        <taxon>Aerococcaceae</taxon>
        <taxon>Fundicoccus</taxon>
    </lineage>
</organism>
<dbReference type="InterPro" id="IPR036388">
    <property type="entry name" value="WH-like_DNA-bd_sf"/>
</dbReference>
<dbReference type="SUPFAM" id="SSF53067">
    <property type="entry name" value="Actin-like ATPase domain"/>
    <property type="match status" value="1"/>
</dbReference>
<evidence type="ECO:0000256" key="1">
    <source>
        <dbReference type="ARBA" id="ARBA00002486"/>
    </source>
</evidence>
<keyword evidence="3" id="KW-0119">Carbohydrate metabolism</keyword>
<keyword evidence="5" id="KW-1185">Reference proteome</keyword>
<reference evidence="4 5" key="1">
    <citation type="submission" date="2022-08" db="EMBL/GenBank/DDBJ databases">
        <title>Aerococcaceae sp. nov isolated from spoiled eye mask.</title>
        <authorList>
            <person name="Zhou G."/>
            <person name="Xie X.-B."/>
            <person name="Shi Q.-S."/>
            <person name="Wang Y.-S."/>
            <person name="Wen X."/>
            <person name="Peng H."/>
            <person name="Yang X.-J."/>
            <person name="Tao H.-B."/>
            <person name="Huang X.-M."/>
        </authorList>
    </citation>
    <scope>NUCLEOTIDE SEQUENCE [LARGE SCALE GENOMIC DNA]</scope>
    <source>
        <strain evidence="5">DM20194951</strain>
    </source>
</reference>
<accession>A0ABY5PAH5</accession>
<proteinExistence type="inferred from homology"/>
<dbReference type="InterPro" id="IPR036390">
    <property type="entry name" value="WH_DNA-bd_sf"/>
</dbReference>
<evidence type="ECO:0000256" key="3">
    <source>
        <dbReference type="ARBA" id="ARBA00022629"/>
    </source>
</evidence>
<comment type="similarity">
    <text evidence="2">Belongs to the ROK (NagC/XylR) family.</text>
</comment>
<sequence>MTQNQNLIRQQNLNRLETFMFEKGTAIKAEMAKETGLSVVTINALVKQLVEANILLEGEAVQQPLGRPALNYAFNYDLQHDLLLSIQEEKTADDRKLILFGQIVNLKGTVKYEAKRPFNQVDLNELLTHVQHFLKQVENLAQIGLSLPGKIYQGVVVSSWGDLFDGWNIEAALATLTDIPVRIQNDAHLMTIGYSRLHHLSLDNTVVGIFYPENSMPGISIFSQGTLVEGRHNLAGEAKYLPHLIDAQPPADEQAMTESVLEILAIYNAVIAPGAFVVRAGPLSRLPIENSLLPNQINIPAIYFVEDFQASVTMGLRWLVMQESPWKMIL</sequence>
<dbReference type="CDD" id="cd23763">
    <property type="entry name" value="ASKHA_ATPase_ROK"/>
    <property type="match status" value="1"/>
</dbReference>